<keyword evidence="6 7" id="KW-0998">Cell outer membrane</keyword>
<comment type="similarity">
    <text evidence="7">Belongs to the TonB-dependent receptor family.</text>
</comment>
<dbReference type="PROSITE" id="PS52016">
    <property type="entry name" value="TONB_DEPENDENT_REC_3"/>
    <property type="match status" value="1"/>
</dbReference>
<accession>A0A2X3EP67</accession>
<dbReference type="EMBL" id="UGMD01000002">
    <property type="protein sequence ID" value="STU64774.1"/>
    <property type="molecule type" value="Genomic_DNA"/>
</dbReference>
<dbReference type="Gene3D" id="2.40.170.20">
    <property type="entry name" value="TonB-dependent receptor, beta-barrel domain"/>
    <property type="match status" value="1"/>
</dbReference>
<evidence type="ECO:0000256" key="7">
    <source>
        <dbReference type="PROSITE-ProRule" id="PRU01360"/>
    </source>
</evidence>
<evidence type="ECO:0000256" key="3">
    <source>
        <dbReference type="ARBA" id="ARBA00022452"/>
    </source>
</evidence>
<evidence type="ECO:0000256" key="4">
    <source>
        <dbReference type="ARBA" id="ARBA00022692"/>
    </source>
</evidence>
<proteinExistence type="inferred from homology"/>
<keyword evidence="3 7" id="KW-1134">Transmembrane beta strand</keyword>
<evidence type="ECO:0000313" key="12">
    <source>
        <dbReference type="Proteomes" id="UP000251088"/>
    </source>
</evidence>
<reference evidence="12 13" key="1">
    <citation type="submission" date="2018-06" db="EMBL/GenBank/DDBJ databases">
        <authorList>
            <consortium name="Pathogen Informatics"/>
            <person name="Doyle S."/>
        </authorList>
    </citation>
    <scope>NUCLEOTIDE SEQUENCE [LARGE SCALE GENOMIC DNA]</scope>
    <source>
        <strain evidence="11 13">NCTC204</strain>
        <strain evidence="10 12">NCTC9128</strain>
    </source>
</reference>
<evidence type="ECO:0000256" key="2">
    <source>
        <dbReference type="ARBA" id="ARBA00022448"/>
    </source>
</evidence>
<dbReference type="Proteomes" id="UP000251088">
    <property type="component" value="Unassembled WGS sequence"/>
</dbReference>
<keyword evidence="2 7" id="KW-0813">Transport</keyword>
<dbReference type="InterPro" id="IPR010917">
    <property type="entry name" value="TonB_rcpt_CS"/>
</dbReference>
<dbReference type="EMBL" id="UAWN01000013">
    <property type="protein sequence ID" value="SQC38291.1"/>
    <property type="molecule type" value="Genomic_DNA"/>
</dbReference>
<gene>
    <name evidence="10" type="primary">fepA_5</name>
    <name evidence="11" type="synonym">fepA_7</name>
    <name evidence="11" type="ORF">NCTC204_00035</name>
    <name evidence="10" type="ORF">NCTC9128_04412</name>
</gene>
<keyword evidence="4 7" id="KW-0812">Transmembrane</keyword>
<evidence type="ECO:0000313" key="10">
    <source>
        <dbReference type="EMBL" id="SQC38291.1"/>
    </source>
</evidence>
<evidence type="ECO:0000256" key="1">
    <source>
        <dbReference type="ARBA" id="ARBA00004571"/>
    </source>
</evidence>
<evidence type="ECO:0000313" key="11">
    <source>
        <dbReference type="EMBL" id="STU64774.1"/>
    </source>
</evidence>
<evidence type="ECO:0000256" key="8">
    <source>
        <dbReference type="PROSITE-ProRule" id="PRU10144"/>
    </source>
</evidence>
<evidence type="ECO:0000256" key="9">
    <source>
        <dbReference type="SAM" id="MobiDB-lite"/>
    </source>
</evidence>
<keyword evidence="10" id="KW-0675">Receptor</keyword>
<feature type="compositionally biased region" description="Low complexity" evidence="9">
    <location>
        <begin position="12"/>
        <end position="21"/>
    </location>
</feature>
<name>A0A2X3EP67_KLEPN</name>
<comment type="subcellular location">
    <subcellularLocation>
        <location evidence="1 7">Cell outer membrane</location>
        <topology evidence="1 7">Multi-pass membrane protein</topology>
    </subcellularLocation>
</comment>
<dbReference type="AlphaFoldDB" id="A0A2X3EP67"/>
<feature type="region of interest" description="Disordered" evidence="9">
    <location>
        <begin position="1"/>
        <end position="21"/>
    </location>
</feature>
<evidence type="ECO:0000256" key="5">
    <source>
        <dbReference type="ARBA" id="ARBA00023136"/>
    </source>
</evidence>
<sequence length="48" mass="5329">MDNVFDKRHWRAGNAQTTGGATGTMYGAGAETYNESGRTWYLSVNTHF</sequence>
<dbReference type="Proteomes" id="UP000255192">
    <property type="component" value="Unassembled WGS sequence"/>
</dbReference>
<dbReference type="InterPro" id="IPR036942">
    <property type="entry name" value="Beta-barrel_TonB_sf"/>
</dbReference>
<organism evidence="10 12">
    <name type="scientific">Klebsiella pneumoniae</name>
    <dbReference type="NCBI Taxonomy" id="573"/>
    <lineage>
        <taxon>Bacteria</taxon>
        <taxon>Pseudomonadati</taxon>
        <taxon>Pseudomonadota</taxon>
        <taxon>Gammaproteobacteria</taxon>
        <taxon>Enterobacterales</taxon>
        <taxon>Enterobacteriaceae</taxon>
        <taxon>Klebsiella/Raoultella group</taxon>
        <taxon>Klebsiella</taxon>
        <taxon>Klebsiella pneumoniae complex</taxon>
    </lineage>
</organism>
<evidence type="ECO:0000256" key="6">
    <source>
        <dbReference type="ARBA" id="ARBA00023237"/>
    </source>
</evidence>
<dbReference type="PROSITE" id="PS01156">
    <property type="entry name" value="TONB_DEPENDENT_REC_2"/>
    <property type="match status" value="1"/>
</dbReference>
<evidence type="ECO:0000313" key="13">
    <source>
        <dbReference type="Proteomes" id="UP000255192"/>
    </source>
</evidence>
<dbReference type="InterPro" id="IPR039426">
    <property type="entry name" value="TonB-dep_rcpt-like"/>
</dbReference>
<dbReference type="GO" id="GO:0009279">
    <property type="term" value="C:cell outer membrane"/>
    <property type="evidence" value="ECO:0007669"/>
    <property type="project" value="UniProtKB-SubCell"/>
</dbReference>
<keyword evidence="5 7" id="KW-0472">Membrane</keyword>
<feature type="short sequence motif" description="TonB C-terminal box" evidence="8">
    <location>
        <begin position="31"/>
        <end position="48"/>
    </location>
</feature>
<protein>
    <submittedName>
        <fullName evidence="10">TonB-dependent receptor</fullName>
    </submittedName>
</protein>